<keyword evidence="1" id="KW-0732">Signal</keyword>
<dbReference type="RefSeq" id="XP_051361835.1">
    <property type="nucleotide sequence ID" value="XM_051506929.1"/>
</dbReference>
<proteinExistence type="predicted"/>
<evidence type="ECO:0000313" key="2">
    <source>
        <dbReference type="EMBL" id="KAI6780979.1"/>
    </source>
</evidence>
<dbReference type="Proteomes" id="UP001055219">
    <property type="component" value="Unassembled WGS sequence"/>
</dbReference>
<evidence type="ECO:0000313" key="3">
    <source>
        <dbReference type="Proteomes" id="UP001055219"/>
    </source>
</evidence>
<keyword evidence="3" id="KW-1185">Reference proteome</keyword>
<gene>
    <name evidence="2" type="ORF">J7T54_003121</name>
</gene>
<organism evidence="2 3">
    <name type="scientific">Emericellopsis cladophorae</name>
    <dbReference type="NCBI Taxonomy" id="2686198"/>
    <lineage>
        <taxon>Eukaryota</taxon>
        <taxon>Fungi</taxon>
        <taxon>Dikarya</taxon>
        <taxon>Ascomycota</taxon>
        <taxon>Pezizomycotina</taxon>
        <taxon>Sordariomycetes</taxon>
        <taxon>Hypocreomycetidae</taxon>
        <taxon>Hypocreales</taxon>
        <taxon>Bionectriaceae</taxon>
        <taxon>Emericellopsis</taxon>
    </lineage>
</organism>
<feature type="signal peptide" evidence="1">
    <location>
        <begin position="1"/>
        <end position="22"/>
    </location>
</feature>
<dbReference type="OrthoDB" id="10335088at2759"/>
<accession>A0A9Q0BE89</accession>
<protein>
    <submittedName>
        <fullName evidence="2">Uncharacterized protein</fullName>
    </submittedName>
</protein>
<feature type="chain" id="PRO_5040236844" evidence="1">
    <location>
        <begin position="23"/>
        <end position="464"/>
    </location>
</feature>
<sequence length="464" mass="50928">MVSPRKCLVTLFATLFVGSVTANHNHPPPSVHLLPEMQVQDYQYPRFSRPADQCDTSSPCSPAQVLSMGSRHEGWHFCGAAFKEGILPVSLELEGRQTIEAITVSYTDGTKSRFGRGPDYEGMLKDLTTATLLLDPLKDRIEHVAWYPHENGGIGGLEMYVSGGKMLVWGPTYIKYRTAAKTYQPSGMLLGIQGTAGNGLHSFDLLTTKSKIAALRVENITITPNAGELNALHDKGLQEEHKAVSRHTHDDFAVAAKDSISMSVSFAVSDSASLDKSSSDAFTTGESLTEGFTIGAGLGITIPSIGTLTPSVTFSKSHTQSVGWTETKSSGVHFGTATTVGVTYSFNAEAVPNTEVQCDVWHWKPAASTEIKWYGDSTVHFEDEHLSWSWLSQGIYHPADDNAFKSRCRRRWLNETSDGEEPKMAKEEDIEVDVSSSIHGRDLRVGDWFEIDEYSVTQEYDYGV</sequence>
<evidence type="ECO:0000256" key="1">
    <source>
        <dbReference type="SAM" id="SignalP"/>
    </source>
</evidence>
<dbReference type="AlphaFoldDB" id="A0A9Q0BE89"/>
<reference evidence="2" key="1">
    <citation type="journal article" date="2021" name="J Fungi (Basel)">
        <title>Genomic and Metabolomic Analyses of the Marine Fungus Emericellopsis cladophorae: Insights into Saltwater Adaptability Mechanisms and Its Biosynthetic Potential.</title>
        <authorList>
            <person name="Goncalves M.F.M."/>
            <person name="Hilario S."/>
            <person name="Van de Peer Y."/>
            <person name="Esteves A.C."/>
            <person name="Alves A."/>
        </authorList>
    </citation>
    <scope>NUCLEOTIDE SEQUENCE</scope>
    <source>
        <strain evidence="2">MUM 19.33</strain>
    </source>
</reference>
<reference evidence="2" key="2">
    <citation type="submission" date="2022-07" db="EMBL/GenBank/DDBJ databases">
        <authorList>
            <person name="Goncalves M.F.M."/>
            <person name="Hilario S."/>
            <person name="Van De Peer Y."/>
            <person name="Esteves A.C."/>
            <person name="Alves A."/>
        </authorList>
    </citation>
    <scope>NUCLEOTIDE SEQUENCE</scope>
    <source>
        <strain evidence="2">MUM 19.33</strain>
    </source>
</reference>
<dbReference type="GeneID" id="75829626"/>
<comment type="caution">
    <text evidence="2">The sequence shown here is derived from an EMBL/GenBank/DDBJ whole genome shotgun (WGS) entry which is preliminary data.</text>
</comment>
<dbReference type="EMBL" id="JAGIXG020000026">
    <property type="protein sequence ID" value="KAI6780979.1"/>
    <property type="molecule type" value="Genomic_DNA"/>
</dbReference>
<name>A0A9Q0BE89_9HYPO</name>